<dbReference type="STRING" id="454130.A0A0U5GJB4"/>
<feature type="chain" id="PRO_5006857940" evidence="1">
    <location>
        <begin position="20"/>
        <end position="93"/>
    </location>
</feature>
<name>A0A0U5GJB4_ASPCI</name>
<dbReference type="OrthoDB" id="4440815at2759"/>
<proteinExistence type="predicted"/>
<sequence length="93" mass="9862">MNPTTLLLSFSLLVCTGLADKICTPSFDYCASELIKSKGFTEADLKDALKGTEYESADPNSILYHCTNPGAIGHPKLCPSGCADSVQEGSKKC</sequence>
<dbReference type="OMA" id="NILFHCK"/>
<gene>
    <name evidence="2" type="ORF">ASPCAL02009</name>
</gene>
<feature type="signal peptide" evidence="1">
    <location>
        <begin position="1"/>
        <end position="19"/>
    </location>
</feature>
<reference evidence="3" key="1">
    <citation type="journal article" date="2016" name="Genome Announc.">
        <title>Draft genome sequences of fungus Aspergillus calidoustus.</title>
        <authorList>
            <person name="Horn F."/>
            <person name="Linde J."/>
            <person name="Mattern D.J."/>
            <person name="Walther G."/>
            <person name="Guthke R."/>
            <person name="Scherlach K."/>
            <person name="Martin K."/>
            <person name="Brakhage A.A."/>
            <person name="Petzke L."/>
            <person name="Valiante V."/>
        </authorList>
    </citation>
    <scope>NUCLEOTIDE SEQUENCE [LARGE SCALE GENOMIC DNA]</scope>
    <source>
        <strain evidence="3">SF006504</strain>
    </source>
</reference>
<evidence type="ECO:0000256" key="1">
    <source>
        <dbReference type="SAM" id="SignalP"/>
    </source>
</evidence>
<dbReference type="Proteomes" id="UP000054771">
    <property type="component" value="Unassembled WGS sequence"/>
</dbReference>
<organism evidence="2 3">
    <name type="scientific">Aspergillus calidoustus</name>
    <dbReference type="NCBI Taxonomy" id="454130"/>
    <lineage>
        <taxon>Eukaryota</taxon>
        <taxon>Fungi</taxon>
        <taxon>Dikarya</taxon>
        <taxon>Ascomycota</taxon>
        <taxon>Pezizomycotina</taxon>
        <taxon>Eurotiomycetes</taxon>
        <taxon>Eurotiomycetidae</taxon>
        <taxon>Eurotiales</taxon>
        <taxon>Aspergillaceae</taxon>
        <taxon>Aspergillus</taxon>
        <taxon>Aspergillus subgen. Nidulantes</taxon>
    </lineage>
</organism>
<evidence type="ECO:0000313" key="3">
    <source>
        <dbReference type="Proteomes" id="UP000054771"/>
    </source>
</evidence>
<evidence type="ECO:0000313" key="2">
    <source>
        <dbReference type="EMBL" id="CEN59561.1"/>
    </source>
</evidence>
<dbReference type="EMBL" id="CDMC01000002">
    <property type="protein sequence ID" value="CEN59561.1"/>
    <property type="molecule type" value="Genomic_DNA"/>
</dbReference>
<keyword evidence="1" id="KW-0732">Signal</keyword>
<dbReference type="AlphaFoldDB" id="A0A0U5GJB4"/>
<protein>
    <submittedName>
        <fullName evidence="2">Uncharacterized protein</fullName>
    </submittedName>
</protein>
<keyword evidence="3" id="KW-1185">Reference proteome</keyword>
<accession>A0A0U5GJB4</accession>